<evidence type="ECO:0000313" key="2">
    <source>
        <dbReference type="Proteomes" id="UP001501682"/>
    </source>
</evidence>
<keyword evidence="1" id="KW-0067">ATP-binding</keyword>
<dbReference type="InterPro" id="IPR036890">
    <property type="entry name" value="HATPase_C_sf"/>
</dbReference>
<comment type="caution">
    <text evidence="1">The sequence shown here is derived from an EMBL/GenBank/DDBJ whole genome shotgun (WGS) entry which is preliminary data.</text>
</comment>
<dbReference type="Pfam" id="PF13589">
    <property type="entry name" value="HATPase_c_3"/>
    <property type="match status" value="1"/>
</dbReference>
<proteinExistence type="predicted"/>
<reference evidence="2" key="1">
    <citation type="journal article" date="2019" name="Int. J. Syst. Evol. Microbiol.">
        <title>The Global Catalogue of Microorganisms (GCM) 10K type strain sequencing project: providing services to taxonomists for standard genome sequencing and annotation.</title>
        <authorList>
            <consortium name="The Broad Institute Genomics Platform"/>
            <consortium name="The Broad Institute Genome Sequencing Center for Infectious Disease"/>
            <person name="Wu L."/>
            <person name="Ma J."/>
        </authorList>
    </citation>
    <scope>NUCLEOTIDE SEQUENCE [LARGE SCALE GENOMIC DNA]</scope>
    <source>
        <strain evidence="2">JCM 17633</strain>
    </source>
</reference>
<keyword evidence="1" id="KW-0547">Nucleotide-binding</keyword>
<dbReference type="EMBL" id="BAABCB010000007">
    <property type="protein sequence ID" value="GAA4241668.1"/>
    <property type="molecule type" value="Genomic_DNA"/>
</dbReference>
<dbReference type="GO" id="GO:0005524">
    <property type="term" value="F:ATP binding"/>
    <property type="evidence" value="ECO:0007669"/>
    <property type="project" value="UniProtKB-KW"/>
</dbReference>
<dbReference type="SUPFAM" id="SSF55874">
    <property type="entry name" value="ATPase domain of HSP90 chaperone/DNA topoisomerase II/histidine kinase"/>
    <property type="match status" value="1"/>
</dbReference>
<gene>
    <name evidence="1" type="ORF">GCM10022292_09010</name>
</gene>
<keyword evidence="2" id="KW-1185">Reference proteome</keyword>
<dbReference type="Gene3D" id="3.30.565.10">
    <property type="entry name" value="Histidine kinase-like ATPase, C-terminal domain"/>
    <property type="match status" value="1"/>
</dbReference>
<dbReference type="Proteomes" id="UP001501682">
    <property type="component" value="Unassembled WGS sequence"/>
</dbReference>
<protein>
    <submittedName>
        <fullName evidence="1">ATP-binding protein</fullName>
    </submittedName>
</protein>
<name>A0ABP8CNY2_9FLAO</name>
<dbReference type="RefSeq" id="WP_344712897.1">
    <property type="nucleotide sequence ID" value="NZ_BAABCB010000007.1"/>
</dbReference>
<accession>A0ABP8CNY2</accession>
<evidence type="ECO:0000313" key="1">
    <source>
        <dbReference type="EMBL" id="GAA4241668.1"/>
    </source>
</evidence>
<sequence length="498" mass="57118">MDTKIIKAKPNSEFLIKSISEQGYSLETALSDLIDNSISAEANKIEILTEHKDDQTFIFITDNGFGMTKEELSSNLQFPSRDMELKRKETDLGRFGLGLKTASFSQTRKFTVISRKRNSKEYAALTWDVAHLRKTGEWEIIVNTEEDICRLLKRYKNTSDNHLEKFLNYEPNTIIVWQGLKNFDNYIDSNNHHKHLNDELTTTTSEHLSIVFHEFMEQNENPLKIRLNNVSVRPFNPFKSKSGSIARKLEPREMLLGNDVLKMDGFVLPVSASENTNDWSTSNKSLLDMEGIYVYRGNRIIFFGGWNGVIRKQAKLKLARLKIQVGNMNDEKLQLNVAKSKISIPYELRMGVLRYISDLKQEAIREYNNRGLKSSSSKGINSNNDLKLLAKQSTTKGPVYSINLNYPFVKMVSDELNDETLRYFKILLRKINSVINKQRYVDDNSVSIQEDISKNEIINTTNKLLASGLTTEEVYEVYLKGTGINKGNLPNELKKILV</sequence>
<organism evidence="1 2">
    <name type="scientific">Winogradskyella damuponensis</name>
    <dbReference type="NCBI Taxonomy" id="943939"/>
    <lineage>
        <taxon>Bacteria</taxon>
        <taxon>Pseudomonadati</taxon>
        <taxon>Bacteroidota</taxon>
        <taxon>Flavobacteriia</taxon>
        <taxon>Flavobacteriales</taxon>
        <taxon>Flavobacteriaceae</taxon>
        <taxon>Winogradskyella</taxon>
    </lineage>
</organism>